<keyword evidence="3" id="KW-1185">Reference proteome</keyword>
<dbReference type="Proteomes" id="UP000198862">
    <property type="component" value="Unassembled WGS sequence"/>
</dbReference>
<keyword evidence="1" id="KW-0812">Transmembrane</keyword>
<protein>
    <submittedName>
        <fullName evidence="2">Uncharacterized protein</fullName>
    </submittedName>
</protein>
<accession>A0A1I1MQJ8</accession>
<organism evidence="2 3">
    <name type="scientific">Pseudoalteromonas denitrificans DSM 6059</name>
    <dbReference type="NCBI Taxonomy" id="1123010"/>
    <lineage>
        <taxon>Bacteria</taxon>
        <taxon>Pseudomonadati</taxon>
        <taxon>Pseudomonadota</taxon>
        <taxon>Gammaproteobacteria</taxon>
        <taxon>Alteromonadales</taxon>
        <taxon>Pseudoalteromonadaceae</taxon>
        <taxon>Pseudoalteromonas</taxon>
    </lineage>
</organism>
<dbReference type="EMBL" id="FOLO01000021">
    <property type="protein sequence ID" value="SFC87629.1"/>
    <property type="molecule type" value="Genomic_DNA"/>
</dbReference>
<feature type="transmembrane region" description="Helical" evidence="1">
    <location>
        <begin position="12"/>
        <end position="30"/>
    </location>
</feature>
<sequence>MAMYKFGGLMRIIWLGITAVLFFWAVYSFVKFSILSTSLFIVLTIASLIATKHHYKLSKKWRF</sequence>
<reference evidence="2 3" key="1">
    <citation type="submission" date="2016-10" db="EMBL/GenBank/DDBJ databases">
        <authorList>
            <person name="de Groot N.N."/>
        </authorList>
    </citation>
    <scope>NUCLEOTIDE SEQUENCE [LARGE SCALE GENOMIC DNA]</scope>
    <source>
        <strain evidence="2 3">DSM 6059</strain>
    </source>
</reference>
<evidence type="ECO:0000256" key="1">
    <source>
        <dbReference type="SAM" id="Phobius"/>
    </source>
</evidence>
<name>A0A1I1MQJ8_9GAMM</name>
<feature type="transmembrane region" description="Helical" evidence="1">
    <location>
        <begin position="36"/>
        <end position="55"/>
    </location>
</feature>
<evidence type="ECO:0000313" key="2">
    <source>
        <dbReference type="EMBL" id="SFC87629.1"/>
    </source>
</evidence>
<gene>
    <name evidence="2" type="ORF">SAMN02745724_02778</name>
</gene>
<dbReference type="AlphaFoldDB" id="A0A1I1MQJ8"/>
<keyword evidence="1" id="KW-0472">Membrane</keyword>
<proteinExistence type="predicted"/>
<evidence type="ECO:0000313" key="3">
    <source>
        <dbReference type="Proteomes" id="UP000198862"/>
    </source>
</evidence>
<keyword evidence="1" id="KW-1133">Transmembrane helix</keyword>